<evidence type="ECO:0000313" key="2">
    <source>
        <dbReference type="Proteomes" id="UP000054632"/>
    </source>
</evidence>
<proteinExistence type="predicted"/>
<organism evidence="1 2">
    <name type="scientific">Trichinella pseudospiralis</name>
    <name type="common">Parasitic roundworm</name>
    <dbReference type="NCBI Taxonomy" id="6337"/>
    <lineage>
        <taxon>Eukaryota</taxon>
        <taxon>Metazoa</taxon>
        <taxon>Ecdysozoa</taxon>
        <taxon>Nematoda</taxon>
        <taxon>Enoplea</taxon>
        <taxon>Dorylaimia</taxon>
        <taxon>Trichinellida</taxon>
        <taxon>Trichinellidae</taxon>
        <taxon>Trichinella</taxon>
    </lineage>
</organism>
<dbReference type="Proteomes" id="UP000054632">
    <property type="component" value="Unassembled WGS sequence"/>
</dbReference>
<sequence length="34" mass="3735">MEAHNILNFPLSTASIVSHKFGDHCVLDSPGHLF</sequence>
<dbReference type="EMBL" id="JYDR01001800">
    <property type="protein sequence ID" value="KRY62853.1"/>
    <property type="molecule type" value="Genomic_DNA"/>
</dbReference>
<protein>
    <submittedName>
        <fullName evidence="1">Uncharacterized protein</fullName>
    </submittedName>
</protein>
<comment type="caution">
    <text evidence="1">The sequence shown here is derived from an EMBL/GenBank/DDBJ whole genome shotgun (WGS) entry which is preliminary data.</text>
</comment>
<reference evidence="1 2" key="1">
    <citation type="submission" date="2015-01" db="EMBL/GenBank/DDBJ databases">
        <title>Evolution of Trichinella species and genotypes.</title>
        <authorList>
            <person name="Korhonen P.K."/>
            <person name="Edoardo P."/>
            <person name="Giuseppe L.R."/>
            <person name="Gasser R.B."/>
        </authorList>
    </citation>
    <scope>NUCLEOTIDE SEQUENCE [LARGE SCALE GENOMIC DNA]</scope>
    <source>
        <strain evidence="1">ISS13</strain>
    </source>
</reference>
<evidence type="ECO:0000313" key="1">
    <source>
        <dbReference type="EMBL" id="KRY62853.1"/>
    </source>
</evidence>
<dbReference type="AlphaFoldDB" id="A0A0V1DN06"/>
<gene>
    <name evidence="1" type="ORF">T4A_5976</name>
</gene>
<name>A0A0V1DN06_TRIPS</name>
<accession>A0A0V1DN06</accession>